<dbReference type="PANTHER" id="PTHR43649:SF34">
    <property type="entry name" value="ABC TRANSPORTER PERIPLASMIC-BINDING PROTEIN YCJN-RELATED"/>
    <property type="match status" value="1"/>
</dbReference>
<dbReference type="AlphaFoldDB" id="A0A2P8IDH2"/>
<evidence type="ECO:0000256" key="2">
    <source>
        <dbReference type="ARBA" id="ARBA00022448"/>
    </source>
</evidence>
<evidence type="ECO:0000256" key="1">
    <source>
        <dbReference type="ARBA" id="ARBA00008520"/>
    </source>
</evidence>
<comment type="caution">
    <text evidence="4">The sequence shown here is derived from an EMBL/GenBank/DDBJ whole genome shotgun (WGS) entry which is preliminary data.</text>
</comment>
<dbReference type="PROSITE" id="PS51257">
    <property type="entry name" value="PROKAR_LIPOPROTEIN"/>
    <property type="match status" value="1"/>
</dbReference>
<dbReference type="SUPFAM" id="SSF53850">
    <property type="entry name" value="Periplasmic binding protein-like II"/>
    <property type="match status" value="1"/>
</dbReference>
<reference evidence="4 5" key="1">
    <citation type="submission" date="2018-03" db="EMBL/GenBank/DDBJ databases">
        <title>Genomic Encyclopedia of Type Strains, Phase III (KMG-III): the genomes of soil and plant-associated and newly described type strains.</title>
        <authorList>
            <person name="Whitman W."/>
        </authorList>
    </citation>
    <scope>NUCLEOTIDE SEQUENCE [LARGE SCALE GENOMIC DNA]</scope>
    <source>
        <strain evidence="4 5">CGMCC 4.7097</strain>
    </source>
</reference>
<sequence>MIRVVMVLVMLLSACTSRVEDEAEGGTGSITFVESRDISADGQVTKLVERWNERAGPREQVTFVQMPGSTDDHRAQLTARAQDLERVRNSPDCYDVIGLDNVWTAEFAAAGHVVPLDPEEFGVDRLLPQAVAAARSPGDGRLWAVPWRSDAGLLYYRKDLLAEADVSPPTTWAELRRQAVEIAAPRGLHGYVGQFKRYEGLIVNMAEVIWAHGGDLERPDDARTKAGVQAVADGIDQGWIPRAALDYEENKSLDEFRAGRALFARSWPYAGPVLEAEESRVAGKWGRVALPGPSALGGWNLAVSRCSANQKTAREFIKFVTNDDNQRRTFQRAGFAPTSLALYEEPGLVPIELRESVLEARIRPLSAYYDELTSVMQENLHHALDNPRAVDKSLDDLAAGLAKAVEGRG</sequence>
<gene>
    <name evidence="4" type="ORF">B0I31_103253</name>
</gene>
<dbReference type="CDD" id="cd14750">
    <property type="entry name" value="PBP2_TMBP"/>
    <property type="match status" value="1"/>
</dbReference>
<accession>A0A2P8IDH2</accession>
<dbReference type="Gene3D" id="3.40.190.10">
    <property type="entry name" value="Periplasmic binding protein-like II"/>
    <property type="match status" value="2"/>
</dbReference>
<dbReference type="InterPro" id="IPR006059">
    <property type="entry name" value="SBP"/>
</dbReference>
<keyword evidence="4" id="KW-0762">Sugar transport</keyword>
<organism evidence="4 5">
    <name type="scientific">Saccharothrix carnea</name>
    <dbReference type="NCBI Taxonomy" id="1280637"/>
    <lineage>
        <taxon>Bacteria</taxon>
        <taxon>Bacillati</taxon>
        <taxon>Actinomycetota</taxon>
        <taxon>Actinomycetes</taxon>
        <taxon>Pseudonocardiales</taxon>
        <taxon>Pseudonocardiaceae</taxon>
        <taxon>Saccharothrix</taxon>
    </lineage>
</organism>
<dbReference type="RefSeq" id="WP_146173789.1">
    <property type="nucleotide sequence ID" value="NZ_PYAX01000003.1"/>
</dbReference>
<name>A0A2P8IDH2_SACCR</name>
<evidence type="ECO:0000313" key="5">
    <source>
        <dbReference type="Proteomes" id="UP000241118"/>
    </source>
</evidence>
<protein>
    <submittedName>
        <fullName evidence="4">Multiple sugar transport system substrate-binding protein</fullName>
    </submittedName>
</protein>
<dbReference type="Proteomes" id="UP000241118">
    <property type="component" value="Unassembled WGS sequence"/>
</dbReference>
<comment type="similarity">
    <text evidence="1">Belongs to the bacterial solute-binding protein 1 family.</text>
</comment>
<dbReference type="Pfam" id="PF01547">
    <property type="entry name" value="SBP_bac_1"/>
    <property type="match status" value="1"/>
</dbReference>
<dbReference type="OrthoDB" id="3495561at2"/>
<dbReference type="PANTHER" id="PTHR43649">
    <property type="entry name" value="ARABINOSE-BINDING PROTEIN-RELATED"/>
    <property type="match status" value="1"/>
</dbReference>
<keyword evidence="5" id="KW-1185">Reference proteome</keyword>
<dbReference type="EMBL" id="PYAX01000003">
    <property type="protein sequence ID" value="PSL56503.1"/>
    <property type="molecule type" value="Genomic_DNA"/>
</dbReference>
<evidence type="ECO:0000313" key="4">
    <source>
        <dbReference type="EMBL" id="PSL56503.1"/>
    </source>
</evidence>
<keyword evidence="2" id="KW-0813">Transport</keyword>
<proteinExistence type="inferred from homology"/>
<dbReference type="InterPro" id="IPR050490">
    <property type="entry name" value="Bact_solute-bd_prot1"/>
</dbReference>
<evidence type="ECO:0000256" key="3">
    <source>
        <dbReference type="ARBA" id="ARBA00022729"/>
    </source>
</evidence>
<keyword evidence="3" id="KW-0732">Signal</keyword>